<feature type="region of interest" description="Disordered" evidence="1">
    <location>
        <begin position="42"/>
        <end position="76"/>
    </location>
</feature>
<organism>
    <name type="scientific">Branchiostoma floridae</name>
    <name type="common">Florida lancelet</name>
    <name type="synonym">Amphioxus</name>
    <dbReference type="NCBI Taxonomy" id="7739"/>
    <lineage>
        <taxon>Eukaryota</taxon>
        <taxon>Metazoa</taxon>
        <taxon>Chordata</taxon>
        <taxon>Cephalochordata</taxon>
        <taxon>Leptocardii</taxon>
        <taxon>Amphioxiformes</taxon>
        <taxon>Branchiostomatidae</taxon>
        <taxon>Branchiostoma</taxon>
    </lineage>
</organism>
<sequence>MKFYTFNGAALALMERSLRDGTDPDEDIVGVSTNVKKFGITRVVPSSTQNTDSQTTNRKTTTQPDKQAKHRKKIKQTHKRIVLPGEHHGKFKRARCDNCGTSNYVCVSGKATEASTTCKNCDEEVTWVN</sequence>
<dbReference type="EMBL" id="GG666505">
    <property type="protein sequence ID" value="EEN61394.1"/>
    <property type="molecule type" value="Genomic_DNA"/>
</dbReference>
<name>C3YE86_BRAFL</name>
<protein>
    <submittedName>
        <fullName evidence="2">Uncharacterized protein</fullName>
    </submittedName>
</protein>
<reference evidence="2" key="1">
    <citation type="journal article" date="2008" name="Nature">
        <title>The amphioxus genome and the evolution of the chordate karyotype.</title>
        <authorList>
            <consortium name="US DOE Joint Genome Institute (JGI-PGF)"/>
            <person name="Putnam N.H."/>
            <person name="Butts T."/>
            <person name="Ferrier D.E.K."/>
            <person name="Furlong R.F."/>
            <person name="Hellsten U."/>
            <person name="Kawashima T."/>
            <person name="Robinson-Rechavi M."/>
            <person name="Shoguchi E."/>
            <person name="Terry A."/>
            <person name="Yu J.-K."/>
            <person name="Benito-Gutierrez E.L."/>
            <person name="Dubchak I."/>
            <person name="Garcia-Fernandez J."/>
            <person name="Gibson-Brown J.J."/>
            <person name="Grigoriev I.V."/>
            <person name="Horton A.C."/>
            <person name="de Jong P.J."/>
            <person name="Jurka J."/>
            <person name="Kapitonov V.V."/>
            <person name="Kohara Y."/>
            <person name="Kuroki Y."/>
            <person name="Lindquist E."/>
            <person name="Lucas S."/>
            <person name="Osoegawa K."/>
            <person name="Pennacchio L.A."/>
            <person name="Salamov A.A."/>
            <person name="Satou Y."/>
            <person name="Sauka-Spengler T."/>
            <person name="Schmutz J."/>
            <person name="Shin-I T."/>
            <person name="Toyoda A."/>
            <person name="Bronner-Fraser M."/>
            <person name="Fujiyama A."/>
            <person name="Holland L.Z."/>
            <person name="Holland P.W.H."/>
            <person name="Satoh N."/>
            <person name="Rokhsar D.S."/>
        </authorList>
    </citation>
    <scope>NUCLEOTIDE SEQUENCE [LARGE SCALE GENOMIC DNA]</scope>
    <source>
        <strain evidence="2">S238N-H82</strain>
        <tissue evidence="2">Testes</tissue>
    </source>
</reference>
<evidence type="ECO:0000256" key="1">
    <source>
        <dbReference type="SAM" id="MobiDB-lite"/>
    </source>
</evidence>
<dbReference type="InParanoid" id="C3YE86"/>
<feature type="compositionally biased region" description="Low complexity" evidence="1">
    <location>
        <begin position="46"/>
        <end position="57"/>
    </location>
</feature>
<evidence type="ECO:0000313" key="2">
    <source>
        <dbReference type="EMBL" id="EEN61394.1"/>
    </source>
</evidence>
<proteinExistence type="predicted"/>
<gene>
    <name evidence="2" type="ORF">BRAFLDRAFT_74204</name>
</gene>
<accession>C3YE86</accession>
<dbReference type="AlphaFoldDB" id="C3YE86"/>